<reference evidence="1 2" key="1">
    <citation type="submission" date="2020-08" db="EMBL/GenBank/DDBJ databases">
        <authorList>
            <person name="Koutsovoulos G."/>
            <person name="Danchin GJ E."/>
        </authorList>
    </citation>
    <scope>NUCLEOTIDE SEQUENCE [LARGE SCALE GENOMIC DNA]</scope>
</reference>
<sequence>MNNYQVLPKDYVGTTFTLEHEEGISGLHVVIKSTEKILGHQRVNKYIKFYFYNKFKYN</sequence>
<evidence type="ECO:0000313" key="2">
    <source>
        <dbReference type="Proteomes" id="UP000580250"/>
    </source>
</evidence>
<evidence type="ECO:0000313" key="1">
    <source>
        <dbReference type="EMBL" id="CAD2192545.1"/>
    </source>
</evidence>
<organism evidence="1 2">
    <name type="scientific">Meloidogyne enterolobii</name>
    <name type="common">Root-knot nematode worm</name>
    <name type="synonym">Meloidogyne mayaguensis</name>
    <dbReference type="NCBI Taxonomy" id="390850"/>
    <lineage>
        <taxon>Eukaryota</taxon>
        <taxon>Metazoa</taxon>
        <taxon>Ecdysozoa</taxon>
        <taxon>Nematoda</taxon>
        <taxon>Chromadorea</taxon>
        <taxon>Rhabditida</taxon>
        <taxon>Tylenchina</taxon>
        <taxon>Tylenchomorpha</taxon>
        <taxon>Tylenchoidea</taxon>
        <taxon>Meloidogynidae</taxon>
        <taxon>Meloidogyninae</taxon>
        <taxon>Meloidogyne</taxon>
    </lineage>
</organism>
<dbReference type="Proteomes" id="UP000580250">
    <property type="component" value="Unassembled WGS sequence"/>
</dbReference>
<accession>A0A6V7X024</accession>
<gene>
    <name evidence="1" type="ORF">MENT_LOCUS45438</name>
</gene>
<dbReference type="EMBL" id="CAJEWN010000955">
    <property type="protein sequence ID" value="CAD2192545.1"/>
    <property type="molecule type" value="Genomic_DNA"/>
</dbReference>
<protein>
    <submittedName>
        <fullName evidence="1">Uncharacterized protein</fullName>
    </submittedName>
</protein>
<comment type="caution">
    <text evidence="1">The sequence shown here is derived from an EMBL/GenBank/DDBJ whole genome shotgun (WGS) entry which is preliminary data.</text>
</comment>
<name>A0A6V7X024_MELEN</name>
<proteinExistence type="predicted"/>
<dbReference type="AlphaFoldDB" id="A0A6V7X024"/>